<dbReference type="Pfam" id="PF00069">
    <property type="entry name" value="Pkinase"/>
    <property type="match status" value="1"/>
</dbReference>
<gene>
    <name evidence="2" type="ORF">XAT740_LOCUS60489</name>
</gene>
<comment type="caution">
    <text evidence="2">The sequence shown here is derived from an EMBL/GenBank/DDBJ whole genome shotgun (WGS) entry which is preliminary data.</text>
</comment>
<dbReference type="InterPro" id="IPR011009">
    <property type="entry name" value="Kinase-like_dom_sf"/>
</dbReference>
<dbReference type="PROSITE" id="PS50011">
    <property type="entry name" value="PROTEIN_KINASE_DOM"/>
    <property type="match status" value="1"/>
</dbReference>
<dbReference type="GO" id="GO:0005524">
    <property type="term" value="F:ATP binding"/>
    <property type="evidence" value="ECO:0007669"/>
    <property type="project" value="InterPro"/>
</dbReference>
<evidence type="ECO:0000313" key="2">
    <source>
        <dbReference type="EMBL" id="CAF1680667.1"/>
    </source>
</evidence>
<sequence>LIKNQQPIVKIADFGYVHHIPISGKGTQGYVAPELLVAVTSAQQPFLIGIKIDIYSLGVTIREILSNVHPQDAGRLSAFWSNIAVRCQDRDPANRPLCSQIIQEREKL</sequence>
<keyword evidence="3" id="KW-1185">Reference proteome</keyword>
<protein>
    <recommendedName>
        <fullName evidence="1">Protein kinase domain-containing protein</fullName>
    </recommendedName>
</protein>
<dbReference type="GO" id="GO:0004672">
    <property type="term" value="F:protein kinase activity"/>
    <property type="evidence" value="ECO:0007669"/>
    <property type="project" value="InterPro"/>
</dbReference>
<feature type="domain" description="Protein kinase" evidence="1">
    <location>
        <begin position="1"/>
        <end position="108"/>
    </location>
</feature>
<dbReference type="AlphaFoldDB" id="A0A816H2A3"/>
<evidence type="ECO:0000313" key="3">
    <source>
        <dbReference type="Proteomes" id="UP000663828"/>
    </source>
</evidence>
<name>A0A816H2A3_ADIRI</name>
<evidence type="ECO:0000259" key="1">
    <source>
        <dbReference type="PROSITE" id="PS50011"/>
    </source>
</evidence>
<dbReference type="InterPro" id="IPR000719">
    <property type="entry name" value="Prot_kinase_dom"/>
</dbReference>
<organism evidence="2 3">
    <name type="scientific">Adineta ricciae</name>
    <name type="common">Rotifer</name>
    <dbReference type="NCBI Taxonomy" id="249248"/>
    <lineage>
        <taxon>Eukaryota</taxon>
        <taxon>Metazoa</taxon>
        <taxon>Spiralia</taxon>
        <taxon>Gnathifera</taxon>
        <taxon>Rotifera</taxon>
        <taxon>Eurotatoria</taxon>
        <taxon>Bdelloidea</taxon>
        <taxon>Adinetida</taxon>
        <taxon>Adinetidae</taxon>
        <taxon>Adineta</taxon>
    </lineage>
</organism>
<dbReference type="Gene3D" id="1.10.510.10">
    <property type="entry name" value="Transferase(Phosphotransferase) domain 1"/>
    <property type="match status" value="1"/>
</dbReference>
<accession>A0A816H2A3</accession>
<reference evidence="2" key="1">
    <citation type="submission" date="2021-02" db="EMBL/GenBank/DDBJ databases">
        <authorList>
            <person name="Nowell W R."/>
        </authorList>
    </citation>
    <scope>NUCLEOTIDE SEQUENCE</scope>
</reference>
<dbReference type="Proteomes" id="UP000663828">
    <property type="component" value="Unassembled WGS sequence"/>
</dbReference>
<dbReference type="EMBL" id="CAJNOR010014975">
    <property type="protein sequence ID" value="CAF1680667.1"/>
    <property type="molecule type" value="Genomic_DNA"/>
</dbReference>
<feature type="non-terminal residue" evidence="2">
    <location>
        <position position="1"/>
    </location>
</feature>
<dbReference type="SUPFAM" id="SSF56112">
    <property type="entry name" value="Protein kinase-like (PK-like)"/>
    <property type="match status" value="1"/>
</dbReference>
<proteinExistence type="predicted"/>